<evidence type="ECO:0000313" key="2">
    <source>
        <dbReference type="Proteomes" id="UP000028990"/>
    </source>
</evidence>
<organism evidence="1 2">
    <name type="scientific">Fukomys damarensis</name>
    <name type="common">Damaraland mole rat</name>
    <name type="synonym">Cryptomys damarensis</name>
    <dbReference type="NCBI Taxonomy" id="885580"/>
    <lineage>
        <taxon>Eukaryota</taxon>
        <taxon>Metazoa</taxon>
        <taxon>Chordata</taxon>
        <taxon>Craniata</taxon>
        <taxon>Vertebrata</taxon>
        <taxon>Euteleostomi</taxon>
        <taxon>Mammalia</taxon>
        <taxon>Eutheria</taxon>
        <taxon>Euarchontoglires</taxon>
        <taxon>Glires</taxon>
        <taxon>Rodentia</taxon>
        <taxon>Hystricomorpha</taxon>
        <taxon>Bathyergidae</taxon>
        <taxon>Fukomys</taxon>
    </lineage>
</organism>
<name>A0A091CZ64_FUKDA</name>
<dbReference type="AlphaFoldDB" id="A0A091CZ64"/>
<dbReference type="Proteomes" id="UP000028990">
    <property type="component" value="Unassembled WGS sequence"/>
</dbReference>
<sequence length="134" mass="14247">MEVGVPRAGDKSMAWWPLGPQALQETQTMCTLLGLSTLPAARYATHTGDQVKILQYQPTTLRIQSPISEAQSNLIATLQMNASLAGSALSAADARAPRLSLRAELSSLCYAADEEAPGFEDSGQEVNGDQVGRD</sequence>
<accession>A0A091CZ64</accession>
<gene>
    <name evidence="1" type="ORF">H920_15340</name>
</gene>
<proteinExistence type="predicted"/>
<evidence type="ECO:0000313" key="1">
    <source>
        <dbReference type="EMBL" id="KFO23175.1"/>
    </source>
</evidence>
<protein>
    <submittedName>
        <fullName evidence="1">Uncharacterized protein</fullName>
    </submittedName>
</protein>
<keyword evidence="2" id="KW-1185">Reference proteome</keyword>
<reference evidence="1 2" key="1">
    <citation type="submission" date="2013-11" db="EMBL/GenBank/DDBJ databases">
        <title>The Damaraland mole rat (Fukomys damarensis) genome and evolution of African mole rats.</title>
        <authorList>
            <person name="Gladyshev V.N."/>
            <person name="Fang X."/>
        </authorList>
    </citation>
    <scope>NUCLEOTIDE SEQUENCE [LARGE SCALE GENOMIC DNA]</scope>
    <source>
        <tissue evidence="1">Liver</tissue>
    </source>
</reference>
<dbReference type="EMBL" id="KN123809">
    <property type="protein sequence ID" value="KFO23175.1"/>
    <property type="molecule type" value="Genomic_DNA"/>
</dbReference>